<reference evidence="1" key="1">
    <citation type="journal article" date="2013" name="Nat. Commun.">
        <title>Whole-genome sequencing of Oryza brachyantha reveals mechanisms underlying Oryza genome evolution.</title>
        <authorList>
            <person name="Chen J."/>
            <person name="Huang Q."/>
            <person name="Gao D."/>
            <person name="Wang J."/>
            <person name="Lang Y."/>
            <person name="Liu T."/>
            <person name="Li B."/>
            <person name="Bai Z."/>
            <person name="Luis Goicoechea J."/>
            <person name="Liang C."/>
            <person name="Chen C."/>
            <person name="Zhang W."/>
            <person name="Sun S."/>
            <person name="Liao Y."/>
            <person name="Zhang X."/>
            <person name="Yang L."/>
            <person name="Song C."/>
            <person name="Wang M."/>
            <person name="Shi J."/>
            <person name="Liu G."/>
            <person name="Liu J."/>
            <person name="Zhou H."/>
            <person name="Zhou W."/>
            <person name="Yu Q."/>
            <person name="An N."/>
            <person name="Chen Y."/>
            <person name="Cai Q."/>
            <person name="Wang B."/>
            <person name="Liu B."/>
            <person name="Min J."/>
            <person name="Huang Y."/>
            <person name="Wu H."/>
            <person name="Li Z."/>
            <person name="Zhang Y."/>
            <person name="Yin Y."/>
            <person name="Song W."/>
            <person name="Jiang J."/>
            <person name="Jackson S.A."/>
            <person name="Wing R.A."/>
            <person name="Wang J."/>
            <person name="Chen M."/>
        </authorList>
    </citation>
    <scope>NUCLEOTIDE SEQUENCE [LARGE SCALE GENOMIC DNA]</scope>
    <source>
        <strain evidence="1">cv. IRGC 101232</strain>
    </source>
</reference>
<dbReference type="HOGENOM" id="CLU_1789915_0_0_1"/>
<dbReference type="Gramene" id="OB07G21190.1">
    <property type="protein sequence ID" value="OB07G21190.1"/>
    <property type="gene ID" value="OB07G21190"/>
</dbReference>
<dbReference type="AlphaFoldDB" id="J3ML37"/>
<evidence type="ECO:0000313" key="2">
    <source>
        <dbReference type="Proteomes" id="UP000006038"/>
    </source>
</evidence>
<proteinExistence type="predicted"/>
<accession>J3ML37</accession>
<name>J3ML37_ORYBR</name>
<evidence type="ECO:0000313" key="1">
    <source>
        <dbReference type="EnsemblPlants" id="OB07G21190.1"/>
    </source>
</evidence>
<keyword evidence="2" id="KW-1185">Reference proteome</keyword>
<dbReference type="EnsemblPlants" id="OB07G21190.1">
    <property type="protein sequence ID" value="OB07G21190.1"/>
    <property type="gene ID" value="OB07G21190"/>
</dbReference>
<dbReference type="Proteomes" id="UP000006038">
    <property type="component" value="Chromosome 7"/>
</dbReference>
<protein>
    <submittedName>
        <fullName evidence="1">Uncharacterized protein</fullName>
    </submittedName>
</protein>
<sequence>MSTKADLETLYGCEGDAAEHANDVGDSVAGHHDARDMLDPDEDAVHVDRHDRIEVGEVKQAETALHHGAHDAGVVDDVVEVACVTPTRAAVTTTTATTRRIHYVGSFARVMDTIEQQAVRPRVSETASTAAVTAVTVPSAEARFR</sequence>
<reference evidence="1" key="2">
    <citation type="submission" date="2013-04" db="UniProtKB">
        <authorList>
            <consortium name="EnsemblPlants"/>
        </authorList>
    </citation>
    <scope>IDENTIFICATION</scope>
</reference>
<organism evidence="1">
    <name type="scientific">Oryza brachyantha</name>
    <name type="common">malo sina</name>
    <dbReference type="NCBI Taxonomy" id="4533"/>
    <lineage>
        <taxon>Eukaryota</taxon>
        <taxon>Viridiplantae</taxon>
        <taxon>Streptophyta</taxon>
        <taxon>Embryophyta</taxon>
        <taxon>Tracheophyta</taxon>
        <taxon>Spermatophyta</taxon>
        <taxon>Magnoliopsida</taxon>
        <taxon>Liliopsida</taxon>
        <taxon>Poales</taxon>
        <taxon>Poaceae</taxon>
        <taxon>BOP clade</taxon>
        <taxon>Oryzoideae</taxon>
        <taxon>Oryzeae</taxon>
        <taxon>Oryzinae</taxon>
        <taxon>Oryza</taxon>
    </lineage>
</organism>